<evidence type="ECO:0000313" key="3">
    <source>
        <dbReference type="Proteomes" id="UP000257200"/>
    </source>
</evidence>
<dbReference type="PANTHER" id="PTHR45828:SF44">
    <property type="entry name" value="FERRIC-CHELATE REDUCTASE 1-RELATED"/>
    <property type="match status" value="1"/>
</dbReference>
<sequence length="108" mass="11788">CCAPQFTIMSLKVAVFMLALLCVCCVHRCVCFPNGSVAFSCGNMMPVHPPFTPSTSSPPFTVSTSAATYRPGDVITGKRSTEHSRVKESFNNKSVCVFVLHNSRHMEN</sequence>
<accession>A0A3Q1EVG5</accession>
<evidence type="ECO:0000256" key="1">
    <source>
        <dbReference type="SAM" id="SignalP"/>
    </source>
</evidence>
<dbReference type="Proteomes" id="UP000257200">
    <property type="component" value="Unplaced"/>
</dbReference>
<keyword evidence="1" id="KW-0732">Signal</keyword>
<dbReference type="InterPro" id="IPR051237">
    <property type="entry name" value="Ferric-chelate_Red/DefProt"/>
</dbReference>
<protein>
    <recommendedName>
        <fullName evidence="4">Secreted protein</fullName>
    </recommendedName>
</protein>
<evidence type="ECO:0000313" key="2">
    <source>
        <dbReference type="Ensembl" id="ENSAPOP00000007757.1"/>
    </source>
</evidence>
<dbReference type="GeneTree" id="ENSGT00940000178091"/>
<name>A0A3Q1EVG5_9TELE</name>
<reference evidence="2" key="2">
    <citation type="submission" date="2025-09" db="UniProtKB">
        <authorList>
            <consortium name="Ensembl"/>
        </authorList>
    </citation>
    <scope>IDENTIFICATION</scope>
</reference>
<dbReference type="InParanoid" id="A0A3Q1EVG5"/>
<dbReference type="GO" id="GO:0016020">
    <property type="term" value="C:membrane"/>
    <property type="evidence" value="ECO:0007669"/>
    <property type="project" value="TreeGrafter"/>
</dbReference>
<reference evidence="2" key="1">
    <citation type="submission" date="2025-08" db="UniProtKB">
        <authorList>
            <consortium name="Ensembl"/>
        </authorList>
    </citation>
    <scope>IDENTIFICATION</scope>
</reference>
<dbReference type="PANTHER" id="PTHR45828">
    <property type="entry name" value="CYTOCHROME B561/FERRIC REDUCTASE TRANSMEMBRANE"/>
    <property type="match status" value="1"/>
</dbReference>
<organism evidence="2 3">
    <name type="scientific">Acanthochromis polyacanthus</name>
    <name type="common">spiny chromis</name>
    <dbReference type="NCBI Taxonomy" id="80966"/>
    <lineage>
        <taxon>Eukaryota</taxon>
        <taxon>Metazoa</taxon>
        <taxon>Chordata</taxon>
        <taxon>Craniata</taxon>
        <taxon>Vertebrata</taxon>
        <taxon>Euteleostomi</taxon>
        <taxon>Actinopterygii</taxon>
        <taxon>Neopterygii</taxon>
        <taxon>Teleostei</taxon>
        <taxon>Neoteleostei</taxon>
        <taxon>Acanthomorphata</taxon>
        <taxon>Ovalentaria</taxon>
        <taxon>Pomacentridae</taxon>
        <taxon>Acanthochromis</taxon>
    </lineage>
</organism>
<dbReference type="AlphaFoldDB" id="A0A3Q1EVG5"/>
<feature type="signal peptide" evidence="1">
    <location>
        <begin position="1"/>
        <end position="31"/>
    </location>
</feature>
<dbReference type="Ensembl" id="ENSAPOT00000004398.1">
    <property type="protein sequence ID" value="ENSAPOP00000007757.1"/>
    <property type="gene ID" value="ENSAPOG00000000280.1"/>
</dbReference>
<evidence type="ECO:0008006" key="4">
    <source>
        <dbReference type="Google" id="ProtNLM"/>
    </source>
</evidence>
<keyword evidence="3" id="KW-1185">Reference proteome</keyword>
<proteinExistence type="predicted"/>
<feature type="chain" id="PRO_5018756851" description="Secreted protein" evidence="1">
    <location>
        <begin position="32"/>
        <end position="108"/>
    </location>
</feature>